<gene>
    <name evidence="2" type="ORF">Krac_0206</name>
</gene>
<dbReference type="Gene3D" id="1.25.10.10">
    <property type="entry name" value="Leucine-rich Repeat Variant"/>
    <property type="match status" value="2"/>
</dbReference>
<dbReference type="Proteomes" id="UP000004508">
    <property type="component" value="Unassembled WGS sequence"/>
</dbReference>
<feature type="domain" description="Leucine rich repeat variant" evidence="1">
    <location>
        <begin position="11"/>
        <end position="66"/>
    </location>
</feature>
<dbReference type="InParanoid" id="D6U753"/>
<sequence length="636" mass="72846">MRHRRKKHLYADEAANPETTPARLAELAQERELKPIIAANPNTLSNLLEAFALDPNKVVRRATAQNPNTPLPQLLKLIEEFPHEFLQNPILPLLNLAQPDFIKKSPPRAWLQLLRCEEIPQHWIQWFQQDFFVSRSNIKEQLMRSCKAHIRVAGELENTQDPQTIRLDLLLPKEQFGNSSYGTGYFLIGNVLPDLVNHWLRQGEFHTNPDTIVSLIQNCPNIDEDILRDLAQHQQAKVREAVARHLNTPEEVLQKLLQDQEPQVQYSLASRKNLPQALLKQLVTSNNPRLRRAAALHPQLEIPVLEALAQDPDVTVRRATASRQGLAEHIYSLLAHDSDKIVRQTVAGRHGLAEHIYSLLAQDTKMVIRKIVAARHGLSTELYGQLAQDHSHQVRMALARNVKAPQHILLSLARDEKTIVRQTVAHNPTLPQEAFFLLAEEANSDIQVQLAGNSQLPRELFERFMHHSEPFVLEKLAGNPRIPLDILEHIRIINPHIPPTHPRQSPQTSLKLLDAIINQDSVGGRFYRGLQPYQIQDILQKSVVSKQKRIQVLHDYFLHTLQSNVNDPLRMRLLDYKKLPIQFLYSFARSPIPLERYKSAQHPNASTALLKELAQDANRYVRAVARQRLALRDKKK</sequence>
<dbReference type="eggNOG" id="COG1413">
    <property type="taxonomic scope" value="Bacteria"/>
</dbReference>
<accession>D6U753</accession>
<organism evidence="2 3">
    <name type="scientific">Ktedonobacter racemifer DSM 44963</name>
    <dbReference type="NCBI Taxonomy" id="485913"/>
    <lineage>
        <taxon>Bacteria</taxon>
        <taxon>Bacillati</taxon>
        <taxon>Chloroflexota</taxon>
        <taxon>Ktedonobacteria</taxon>
        <taxon>Ktedonobacterales</taxon>
        <taxon>Ktedonobacteraceae</taxon>
        <taxon>Ktedonobacter</taxon>
    </lineage>
</organism>
<dbReference type="Pfam" id="PF25591">
    <property type="entry name" value="LRV_2"/>
    <property type="match status" value="1"/>
</dbReference>
<dbReference type="InterPro" id="IPR004830">
    <property type="entry name" value="LRR_variant"/>
</dbReference>
<dbReference type="InterPro" id="IPR057893">
    <property type="entry name" value="LRV_2"/>
</dbReference>
<dbReference type="STRING" id="485913.Krac_0206"/>
<dbReference type="InterPro" id="IPR016024">
    <property type="entry name" value="ARM-type_fold"/>
</dbReference>
<keyword evidence="3" id="KW-1185">Reference proteome</keyword>
<dbReference type="SUPFAM" id="SSF48371">
    <property type="entry name" value="ARM repeat"/>
    <property type="match status" value="2"/>
</dbReference>
<reference evidence="2 3" key="1">
    <citation type="journal article" date="2011" name="Stand. Genomic Sci.">
        <title>Non-contiguous finished genome sequence and contextual data of the filamentous soil bacterium Ktedonobacter racemifer type strain (SOSP1-21).</title>
        <authorList>
            <person name="Chang Y.J."/>
            <person name="Land M."/>
            <person name="Hauser L."/>
            <person name="Chertkov O."/>
            <person name="Del Rio T.G."/>
            <person name="Nolan M."/>
            <person name="Copeland A."/>
            <person name="Tice H."/>
            <person name="Cheng J.F."/>
            <person name="Lucas S."/>
            <person name="Han C."/>
            <person name="Goodwin L."/>
            <person name="Pitluck S."/>
            <person name="Ivanova N."/>
            <person name="Ovchinikova G."/>
            <person name="Pati A."/>
            <person name="Chen A."/>
            <person name="Palaniappan K."/>
            <person name="Mavromatis K."/>
            <person name="Liolios K."/>
            <person name="Brettin T."/>
            <person name="Fiebig A."/>
            <person name="Rohde M."/>
            <person name="Abt B."/>
            <person name="Goker M."/>
            <person name="Detter J.C."/>
            <person name="Woyke T."/>
            <person name="Bristow J."/>
            <person name="Eisen J.A."/>
            <person name="Markowitz V."/>
            <person name="Hugenholtz P."/>
            <person name="Kyrpides N.C."/>
            <person name="Klenk H.P."/>
            <person name="Lapidus A."/>
        </authorList>
    </citation>
    <scope>NUCLEOTIDE SEQUENCE [LARGE SCALE GENOMIC DNA]</scope>
    <source>
        <strain evidence="3">DSM 44963</strain>
    </source>
</reference>
<dbReference type="AlphaFoldDB" id="D6U753"/>
<name>D6U753_KTERA</name>
<dbReference type="EMBL" id="ADVG01000005">
    <property type="protein sequence ID" value="EFH79714.1"/>
    <property type="molecule type" value="Genomic_DNA"/>
</dbReference>
<evidence type="ECO:0000313" key="2">
    <source>
        <dbReference type="EMBL" id="EFH79714.1"/>
    </source>
</evidence>
<dbReference type="InterPro" id="IPR011989">
    <property type="entry name" value="ARM-like"/>
</dbReference>
<evidence type="ECO:0000259" key="1">
    <source>
        <dbReference type="Pfam" id="PF25591"/>
    </source>
</evidence>
<dbReference type="Pfam" id="PF01816">
    <property type="entry name" value="LRV"/>
    <property type="match status" value="1"/>
</dbReference>
<proteinExistence type="predicted"/>
<comment type="caution">
    <text evidence="2">The sequence shown here is derived from an EMBL/GenBank/DDBJ whole genome shotgun (WGS) entry which is preliminary data.</text>
</comment>
<evidence type="ECO:0000313" key="3">
    <source>
        <dbReference type="Proteomes" id="UP000004508"/>
    </source>
</evidence>
<dbReference type="OrthoDB" id="138019at2"/>
<dbReference type="RefSeq" id="WP_007921758.1">
    <property type="nucleotide sequence ID" value="NZ_ADVG01000005.1"/>
</dbReference>
<protein>
    <submittedName>
        <fullName evidence="2">Atrophin family protein</fullName>
    </submittedName>
</protein>